<dbReference type="EMBL" id="BAAAOG010000008">
    <property type="protein sequence ID" value="GAA1967087.1"/>
    <property type="molecule type" value="Genomic_DNA"/>
</dbReference>
<dbReference type="InterPro" id="IPR012545">
    <property type="entry name" value="DUF1697"/>
</dbReference>
<evidence type="ECO:0000313" key="3">
    <source>
        <dbReference type="Proteomes" id="UP001499933"/>
    </source>
</evidence>
<dbReference type="Pfam" id="PF08002">
    <property type="entry name" value="DUF1697"/>
    <property type="match status" value="1"/>
</dbReference>
<proteinExistence type="predicted"/>
<dbReference type="SUPFAM" id="SSF160379">
    <property type="entry name" value="SP0830-like"/>
    <property type="match status" value="1"/>
</dbReference>
<keyword evidence="3" id="KW-1185">Reference proteome</keyword>
<evidence type="ECO:0000256" key="1">
    <source>
        <dbReference type="SAM" id="MobiDB-lite"/>
    </source>
</evidence>
<dbReference type="Gene3D" id="3.30.70.1280">
    <property type="entry name" value="SP0830-like domains"/>
    <property type="match status" value="1"/>
</dbReference>
<name>A0ABP5CQB4_9MICO</name>
<protein>
    <recommendedName>
        <fullName evidence="4">DUF1697 domain-containing protein</fullName>
    </recommendedName>
</protein>
<evidence type="ECO:0008006" key="4">
    <source>
        <dbReference type="Google" id="ProtNLM"/>
    </source>
</evidence>
<comment type="caution">
    <text evidence="2">The sequence shown here is derived from an EMBL/GenBank/DDBJ whole genome shotgun (WGS) entry which is preliminary data.</text>
</comment>
<dbReference type="Proteomes" id="UP001499933">
    <property type="component" value="Unassembled WGS sequence"/>
</dbReference>
<organism evidence="2 3">
    <name type="scientific">Microbacterium deminutum</name>
    <dbReference type="NCBI Taxonomy" id="344164"/>
    <lineage>
        <taxon>Bacteria</taxon>
        <taxon>Bacillati</taxon>
        <taxon>Actinomycetota</taxon>
        <taxon>Actinomycetes</taxon>
        <taxon>Micrococcales</taxon>
        <taxon>Microbacteriaceae</taxon>
        <taxon>Microbacterium</taxon>
    </lineage>
</organism>
<sequence length="219" mass="23684">MPPESSNGARRSPEQLGERLAGSRDITIDQVDAAPNGVRGVAYPRRVRWVALLRNVNQGQRGNPSTADIRAGFTDAGCRNVELFQSNGTVLFDADDPVEAAERASAGIAARSGHEREVYCIALASLAEAVDRHRDATDLRRYEFTLHGGGDLDPTAADVRKETDRHRCEIVDSGPGWAIIHNRIDGEGHATPVLESLTGGPATSRGLPTLVRLVSRFIR</sequence>
<reference evidence="3" key="1">
    <citation type="journal article" date="2019" name="Int. J. Syst. Evol. Microbiol.">
        <title>The Global Catalogue of Microorganisms (GCM) 10K type strain sequencing project: providing services to taxonomists for standard genome sequencing and annotation.</title>
        <authorList>
            <consortium name="The Broad Institute Genomics Platform"/>
            <consortium name="The Broad Institute Genome Sequencing Center for Infectious Disease"/>
            <person name="Wu L."/>
            <person name="Ma J."/>
        </authorList>
    </citation>
    <scope>NUCLEOTIDE SEQUENCE [LARGE SCALE GENOMIC DNA]</scope>
    <source>
        <strain evidence="3">JCM 14901</strain>
    </source>
</reference>
<accession>A0ABP5CQB4</accession>
<gene>
    <name evidence="2" type="ORF">GCM10009776_32670</name>
</gene>
<feature type="region of interest" description="Disordered" evidence="1">
    <location>
        <begin position="1"/>
        <end position="22"/>
    </location>
</feature>
<evidence type="ECO:0000313" key="2">
    <source>
        <dbReference type="EMBL" id="GAA1967087.1"/>
    </source>
</evidence>